<accession>A0A9D3X131</accession>
<name>A0A9D3X131_9SAUR</name>
<comment type="caution">
    <text evidence="1">The sequence shown here is derived from an EMBL/GenBank/DDBJ whole genome shotgun (WGS) entry which is preliminary data.</text>
</comment>
<protein>
    <submittedName>
        <fullName evidence="1">Uncharacterized protein</fullName>
    </submittedName>
</protein>
<reference evidence="1" key="1">
    <citation type="submission" date="2021-09" db="EMBL/GenBank/DDBJ databases">
        <title>The genome of Mauremys mutica provides insights into the evolution of semi-aquatic lifestyle.</title>
        <authorList>
            <person name="Gong S."/>
            <person name="Gao Y."/>
        </authorList>
    </citation>
    <scope>NUCLEOTIDE SEQUENCE</scope>
    <source>
        <strain evidence="1">MM-2020</strain>
        <tissue evidence="1">Muscle</tissue>
    </source>
</reference>
<evidence type="ECO:0000313" key="2">
    <source>
        <dbReference type="Proteomes" id="UP000827986"/>
    </source>
</evidence>
<dbReference type="EMBL" id="JAHDVG010000483">
    <property type="protein sequence ID" value="KAH1170598.1"/>
    <property type="molecule type" value="Genomic_DNA"/>
</dbReference>
<sequence>MMHPILQMVVKTCKIVTAMGKLLSLDIGRDDMRIIANKFKVSLDELEAEVGLLWGYDGSVPKSSTTNTTREWLDWLKESDQSSMCQTFYKSIQCFAVLPVTSCSCEGALLKLAHIKKQTK</sequence>
<organism evidence="1 2">
    <name type="scientific">Mauremys mutica</name>
    <name type="common">yellowpond turtle</name>
    <dbReference type="NCBI Taxonomy" id="74926"/>
    <lineage>
        <taxon>Eukaryota</taxon>
        <taxon>Metazoa</taxon>
        <taxon>Chordata</taxon>
        <taxon>Craniata</taxon>
        <taxon>Vertebrata</taxon>
        <taxon>Euteleostomi</taxon>
        <taxon>Archelosauria</taxon>
        <taxon>Testudinata</taxon>
        <taxon>Testudines</taxon>
        <taxon>Cryptodira</taxon>
        <taxon>Durocryptodira</taxon>
        <taxon>Testudinoidea</taxon>
        <taxon>Geoemydidae</taxon>
        <taxon>Geoemydinae</taxon>
        <taxon>Mauremys</taxon>
    </lineage>
</organism>
<evidence type="ECO:0000313" key="1">
    <source>
        <dbReference type="EMBL" id="KAH1170598.1"/>
    </source>
</evidence>
<gene>
    <name evidence="1" type="ORF">KIL84_006216</name>
</gene>
<dbReference type="Proteomes" id="UP000827986">
    <property type="component" value="Unassembled WGS sequence"/>
</dbReference>
<proteinExistence type="predicted"/>
<keyword evidence="2" id="KW-1185">Reference proteome</keyword>
<dbReference type="AlphaFoldDB" id="A0A9D3X131"/>